<comment type="caution">
    <text evidence="2">The sequence shown here is derived from an EMBL/GenBank/DDBJ whole genome shotgun (WGS) entry which is preliminary data.</text>
</comment>
<evidence type="ECO:0000313" key="3">
    <source>
        <dbReference type="Proteomes" id="UP001219525"/>
    </source>
</evidence>
<feature type="region of interest" description="Disordered" evidence="1">
    <location>
        <begin position="481"/>
        <end position="578"/>
    </location>
</feature>
<evidence type="ECO:0000256" key="1">
    <source>
        <dbReference type="SAM" id="MobiDB-lite"/>
    </source>
</evidence>
<feature type="compositionally biased region" description="Basic and acidic residues" evidence="1">
    <location>
        <begin position="495"/>
        <end position="512"/>
    </location>
</feature>
<feature type="compositionally biased region" description="Basic and acidic residues" evidence="1">
    <location>
        <begin position="552"/>
        <end position="578"/>
    </location>
</feature>
<feature type="compositionally biased region" description="Acidic residues" evidence="1">
    <location>
        <begin position="384"/>
        <end position="405"/>
    </location>
</feature>
<feature type="region of interest" description="Disordered" evidence="1">
    <location>
        <begin position="349"/>
        <end position="412"/>
    </location>
</feature>
<reference evidence="2" key="1">
    <citation type="submission" date="2023-03" db="EMBL/GenBank/DDBJ databases">
        <title>Massive genome expansion in bonnet fungi (Mycena s.s.) driven by repeated elements and novel gene families across ecological guilds.</title>
        <authorList>
            <consortium name="Lawrence Berkeley National Laboratory"/>
            <person name="Harder C.B."/>
            <person name="Miyauchi S."/>
            <person name="Viragh M."/>
            <person name="Kuo A."/>
            <person name="Thoen E."/>
            <person name="Andreopoulos B."/>
            <person name="Lu D."/>
            <person name="Skrede I."/>
            <person name="Drula E."/>
            <person name="Henrissat B."/>
            <person name="Morin E."/>
            <person name="Kohler A."/>
            <person name="Barry K."/>
            <person name="LaButti K."/>
            <person name="Morin E."/>
            <person name="Salamov A."/>
            <person name="Lipzen A."/>
            <person name="Mereny Z."/>
            <person name="Hegedus B."/>
            <person name="Baldrian P."/>
            <person name="Stursova M."/>
            <person name="Weitz H."/>
            <person name="Taylor A."/>
            <person name="Grigoriev I.V."/>
            <person name="Nagy L.G."/>
            <person name="Martin F."/>
            <person name="Kauserud H."/>
        </authorList>
    </citation>
    <scope>NUCLEOTIDE SEQUENCE</scope>
    <source>
        <strain evidence="2">9144</strain>
    </source>
</reference>
<proteinExistence type="predicted"/>
<dbReference type="Proteomes" id="UP001219525">
    <property type="component" value="Unassembled WGS sequence"/>
</dbReference>
<organism evidence="2 3">
    <name type="scientific">Mycena pura</name>
    <dbReference type="NCBI Taxonomy" id="153505"/>
    <lineage>
        <taxon>Eukaryota</taxon>
        <taxon>Fungi</taxon>
        <taxon>Dikarya</taxon>
        <taxon>Basidiomycota</taxon>
        <taxon>Agaricomycotina</taxon>
        <taxon>Agaricomycetes</taxon>
        <taxon>Agaricomycetidae</taxon>
        <taxon>Agaricales</taxon>
        <taxon>Marasmiineae</taxon>
        <taxon>Mycenaceae</taxon>
        <taxon>Mycena</taxon>
    </lineage>
</organism>
<keyword evidence="3" id="KW-1185">Reference proteome</keyword>
<protein>
    <submittedName>
        <fullName evidence="2">Uncharacterized protein</fullName>
    </submittedName>
</protein>
<feature type="region of interest" description="Disordered" evidence="1">
    <location>
        <begin position="1"/>
        <end position="33"/>
    </location>
</feature>
<name>A0AAD6YH38_9AGAR</name>
<feature type="compositionally biased region" description="Low complexity" evidence="1">
    <location>
        <begin position="530"/>
        <end position="539"/>
    </location>
</feature>
<evidence type="ECO:0000313" key="2">
    <source>
        <dbReference type="EMBL" id="KAJ7216997.1"/>
    </source>
</evidence>
<dbReference type="AlphaFoldDB" id="A0AAD6YH38"/>
<gene>
    <name evidence="2" type="ORF">GGX14DRAFT_561511</name>
</gene>
<sequence>MSSSISAHALRNPGKATQATTGKPKKKVLSSAEQATRKLALDKTRADKASIDARFADFHLLREQTIEKIQKEFPHRTDRFIRDNICSTAVTRKPRAPNLFNAYVSQISQQTGQGFEDAKAIARANMAQAGVEHVADLVSLEEAEALRKSLKDRTEEKQHGIRYINASNLTDCQQTVHQIQTIADNMHDRTGVRLLGFMSRGHPDDPSEPHFFSGGEGEDFCLETLKMGTVELVHRFESWAASKDKISRRTETVDTVRHDIVELTNSGLRTLLNDPKAKMKYKQYDYKIRYDKKAQIEGDIGGCEDGAPRNPAEITTIDELRRVREAWRSGVTRWVFLTPMQMEEVSQKITQLRARGPIGKRKKRSDTGNRRGPRAKGTKSVEFLDSDTESDGEKVDEEEEEEDQVDERAVSIPLTSLPAASAAPICAMSSTAIPATSSAPIPISATLIPAASLASISAELSGPVPALTAIESSAVASQKSMMSVLRPNQPAKGKKNSETLKRKALEVPRGDESGNVEEPPRKRKRQNASVAPPADVPVPDVDRPVPRRKSQRTNDGKTKMHEALEALRASDKRGNLKE</sequence>
<accession>A0AAD6YH38</accession>
<dbReference type="EMBL" id="JARJCW010000014">
    <property type="protein sequence ID" value="KAJ7216997.1"/>
    <property type="molecule type" value="Genomic_DNA"/>
</dbReference>